<accession>A0A4Q7V591</accession>
<organism evidence="2 3">
    <name type="scientific">Pseudonocardia sediminis</name>
    <dbReference type="NCBI Taxonomy" id="1397368"/>
    <lineage>
        <taxon>Bacteria</taxon>
        <taxon>Bacillati</taxon>
        <taxon>Actinomycetota</taxon>
        <taxon>Actinomycetes</taxon>
        <taxon>Pseudonocardiales</taxon>
        <taxon>Pseudonocardiaceae</taxon>
        <taxon>Pseudonocardia</taxon>
    </lineage>
</organism>
<gene>
    <name evidence="2" type="ORF">EV383_6134</name>
</gene>
<keyword evidence="3" id="KW-1185">Reference proteome</keyword>
<evidence type="ECO:0000313" key="2">
    <source>
        <dbReference type="EMBL" id="RZT89175.1"/>
    </source>
</evidence>
<evidence type="ECO:0000313" key="3">
    <source>
        <dbReference type="Proteomes" id="UP000291591"/>
    </source>
</evidence>
<reference evidence="2 3" key="1">
    <citation type="submission" date="2019-02" db="EMBL/GenBank/DDBJ databases">
        <title>Sequencing the genomes of 1000 actinobacteria strains.</title>
        <authorList>
            <person name="Klenk H.-P."/>
        </authorList>
    </citation>
    <scope>NUCLEOTIDE SEQUENCE [LARGE SCALE GENOMIC DNA]</scope>
    <source>
        <strain evidence="2 3">DSM 45779</strain>
    </source>
</reference>
<dbReference type="AlphaFoldDB" id="A0A4Q7V591"/>
<proteinExistence type="predicted"/>
<protein>
    <submittedName>
        <fullName evidence="2">Uncharacterized protein</fullName>
    </submittedName>
</protein>
<dbReference type="Proteomes" id="UP000291591">
    <property type="component" value="Unassembled WGS sequence"/>
</dbReference>
<sequence>MLDVRVSDGLDQESLVAFTDRLAATGRAGAALRAARTRIAEDVRAGRIPAGLRRLALSLNTPLPPRPRRSDDEPETPASVVAEEGLVVLSGASDDELVEALGALLGRGMRVVVTAADPGVPRALRGRLPAALAAYAVEELPSLDPAELRRLRRLLATSTPDRRIRGRQELPAADVLPAREDIAGCCARAARTVDGADAEEARVLPSLLRDLDAERRAAVTAVGRCVGRTVGGLNASPHVGWLRPAVYQLVHNVHRAEYEQLQSLAAQQRDGLERFSGGPEVVETGPVPDDAVVVVREYLYFLTEGGRSRSYFRPAAQREAQPVLSRFRVGGAVPQSAQDVGAVAFHLDLAGRHHEIERLCQVLAIPTPHGPNDLRELIDALDVGAAAARSVGALRHDVLFLQQGSPVVVPDLTAAERVARAIVDYDEHGDPAEAADELDRQADELAVVVPARAMAPEHERAVAALRAHDADAYGEALDELEAARRDAADQHACDELLARLRTDAPALSDAWAAASGARGGGYGLLCFAGSDTLLSALPAADSADLVVVLGAGALSADALLLTAVAPRMVAVVGEERRATSGTTLLEVLNQASARFLRGRTGVVQEATADDADPVAIPAQNSARGED</sequence>
<name>A0A4Q7V591_PSEST</name>
<feature type="region of interest" description="Disordered" evidence="1">
    <location>
        <begin position="59"/>
        <end position="81"/>
    </location>
</feature>
<dbReference type="EMBL" id="SHKL01000001">
    <property type="protein sequence ID" value="RZT89175.1"/>
    <property type="molecule type" value="Genomic_DNA"/>
</dbReference>
<feature type="region of interest" description="Disordered" evidence="1">
    <location>
        <begin position="607"/>
        <end position="626"/>
    </location>
</feature>
<comment type="caution">
    <text evidence="2">The sequence shown here is derived from an EMBL/GenBank/DDBJ whole genome shotgun (WGS) entry which is preliminary data.</text>
</comment>
<evidence type="ECO:0000256" key="1">
    <source>
        <dbReference type="SAM" id="MobiDB-lite"/>
    </source>
</evidence>